<evidence type="ECO:0000256" key="4">
    <source>
        <dbReference type="ARBA" id="ARBA00022525"/>
    </source>
</evidence>
<dbReference type="Gene3D" id="2.40.50.40">
    <property type="match status" value="1"/>
</dbReference>
<keyword evidence="8" id="KW-1185">Reference proteome</keyword>
<dbReference type="PANTHER" id="PTHR12015:SF210">
    <property type="entry name" value="C-X-C MOTIF CHEMOKINE 9"/>
    <property type="match status" value="1"/>
</dbReference>
<reference evidence="7" key="1">
    <citation type="submission" date="2025-08" db="UniProtKB">
        <authorList>
            <consortium name="Ensembl"/>
        </authorList>
    </citation>
    <scope>IDENTIFICATION</scope>
</reference>
<feature type="chain" id="PRO_5034562629" evidence="5">
    <location>
        <begin position="22"/>
        <end position="100"/>
    </location>
</feature>
<dbReference type="SUPFAM" id="SSF54117">
    <property type="entry name" value="Interleukin 8-like chemokines"/>
    <property type="match status" value="1"/>
</dbReference>
<dbReference type="GO" id="GO:0006952">
    <property type="term" value="P:defense response"/>
    <property type="evidence" value="ECO:0007669"/>
    <property type="project" value="InterPro"/>
</dbReference>
<evidence type="ECO:0000256" key="3">
    <source>
        <dbReference type="ARBA" id="ARBA00022514"/>
    </source>
</evidence>
<dbReference type="InterPro" id="IPR001811">
    <property type="entry name" value="Chemokine_IL8-like_dom"/>
</dbReference>
<keyword evidence="3" id="KW-0202">Cytokine</keyword>
<dbReference type="InterPro" id="IPR001089">
    <property type="entry name" value="Chemokine_CXC"/>
</dbReference>
<dbReference type="PRINTS" id="PR00436">
    <property type="entry name" value="INTERLEUKIN8"/>
</dbReference>
<keyword evidence="4" id="KW-0964">Secreted</keyword>
<evidence type="ECO:0000256" key="2">
    <source>
        <dbReference type="ARBA" id="ARBA00010665"/>
    </source>
</evidence>
<organism evidence="7 8">
    <name type="scientific">Pelusios castaneus</name>
    <name type="common">West African mud turtle</name>
    <dbReference type="NCBI Taxonomy" id="367368"/>
    <lineage>
        <taxon>Eukaryota</taxon>
        <taxon>Metazoa</taxon>
        <taxon>Chordata</taxon>
        <taxon>Craniata</taxon>
        <taxon>Vertebrata</taxon>
        <taxon>Euteleostomi</taxon>
        <taxon>Archelosauria</taxon>
        <taxon>Testudinata</taxon>
        <taxon>Testudines</taxon>
        <taxon>Pleurodira</taxon>
        <taxon>Pelomedusidae</taxon>
        <taxon>Pelusios</taxon>
    </lineage>
</organism>
<dbReference type="InterPro" id="IPR033899">
    <property type="entry name" value="CXC_Chemokine_domain"/>
</dbReference>
<dbReference type="SMART" id="SM00199">
    <property type="entry name" value="SCY"/>
    <property type="match status" value="1"/>
</dbReference>
<dbReference type="AlphaFoldDB" id="A0A8C8RQI1"/>
<dbReference type="GO" id="GO:0008009">
    <property type="term" value="F:chemokine activity"/>
    <property type="evidence" value="ECO:0007669"/>
    <property type="project" value="InterPro"/>
</dbReference>
<name>A0A8C8RQI1_9SAUR</name>
<dbReference type="PRINTS" id="PR00437">
    <property type="entry name" value="SMALLCYTKCXC"/>
</dbReference>
<dbReference type="CDD" id="cd00273">
    <property type="entry name" value="Chemokine_CXC"/>
    <property type="match status" value="1"/>
</dbReference>
<reference evidence="7" key="2">
    <citation type="submission" date="2025-09" db="UniProtKB">
        <authorList>
            <consortium name="Ensembl"/>
        </authorList>
    </citation>
    <scope>IDENTIFICATION</scope>
</reference>
<dbReference type="Ensembl" id="ENSPCET00000009690.1">
    <property type="protein sequence ID" value="ENSPCEP00000009363.1"/>
    <property type="gene ID" value="ENSPCEG00000007505.1"/>
</dbReference>
<feature type="domain" description="Chemokine interleukin-8-like" evidence="6">
    <location>
        <begin position="27"/>
        <end position="89"/>
    </location>
</feature>
<evidence type="ECO:0000256" key="5">
    <source>
        <dbReference type="SAM" id="SignalP"/>
    </source>
</evidence>
<feature type="signal peptide" evidence="5">
    <location>
        <begin position="1"/>
        <end position="21"/>
    </location>
</feature>
<dbReference type="InterPro" id="IPR039809">
    <property type="entry name" value="Chemokine_b/g/d"/>
</dbReference>
<dbReference type="Proteomes" id="UP000694393">
    <property type="component" value="Unplaced"/>
</dbReference>
<dbReference type="GO" id="GO:0005615">
    <property type="term" value="C:extracellular space"/>
    <property type="evidence" value="ECO:0007669"/>
    <property type="project" value="UniProtKB-KW"/>
</dbReference>
<protein>
    <submittedName>
        <fullName evidence="7">C-X-C motif chemokine ligand 10</fullName>
    </submittedName>
</protein>
<proteinExistence type="inferred from homology"/>
<accession>A0A8C8RQI1</accession>
<keyword evidence="5" id="KW-0732">Signal</keyword>
<dbReference type="FunFam" id="2.40.50.40:FF:000004">
    <property type="entry name" value="C-X-C motif chemokine"/>
    <property type="match status" value="1"/>
</dbReference>
<comment type="subcellular location">
    <subcellularLocation>
        <location evidence="1">Secreted</location>
    </subcellularLocation>
</comment>
<evidence type="ECO:0000313" key="7">
    <source>
        <dbReference type="Ensembl" id="ENSPCEP00000009363.1"/>
    </source>
</evidence>
<dbReference type="GO" id="GO:0006955">
    <property type="term" value="P:immune response"/>
    <property type="evidence" value="ECO:0007669"/>
    <property type="project" value="InterPro"/>
</dbReference>
<evidence type="ECO:0000313" key="8">
    <source>
        <dbReference type="Proteomes" id="UP000694393"/>
    </source>
</evidence>
<dbReference type="InterPro" id="IPR036048">
    <property type="entry name" value="Interleukin_8-like_sf"/>
</dbReference>
<evidence type="ECO:0000256" key="1">
    <source>
        <dbReference type="ARBA" id="ARBA00004613"/>
    </source>
</evidence>
<evidence type="ECO:0000259" key="6">
    <source>
        <dbReference type="SMART" id="SM00199"/>
    </source>
</evidence>
<dbReference type="PANTHER" id="PTHR12015">
    <property type="entry name" value="SMALL INDUCIBLE CYTOKINE A"/>
    <property type="match status" value="1"/>
</dbReference>
<sequence>MKGTWAFFLCSVLLVAAEIQAQLTDGKGRCSCIGKGSDVIQQKHFGKIEVIPKSSSCEYVEIIATLKLTGEQICLNPDSKWVQKMMRAIIKKRSSRSTRQ</sequence>
<dbReference type="Pfam" id="PF00048">
    <property type="entry name" value="IL8"/>
    <property type="match status" value="1"/>
</dbReference>
<comment type="similarity">
    <text evidence="2">Belongs to the intercrine alpha (chemokine CxC) family.</text>
</comment>